<dbReference type="GO" id="GO:0016787">
    <property type="term" value="F:hydrolase activity"/>
    <property type="evidence" value="ECO:0007669"/>
    <property type="project" value="UniProtKB-KW"/>
</dbReference>
<dbReference type="InterPro" id="IPR000073">
    <property type="entry name" value="AB_hydrolase_1"/>
</dbReference>
<feature type="region of interest" description="Disordered" evidence="1">
    <location>
        <begin position="77"/>
        <end position="96"/>
    </location>
</feature>
<dbReference type="EMBL" id="JBHMCA010000020">
    <property type="protein sequence ID" value="MFB9443208.1"/>
    <property type="molecule type" value="Genomic_DNA"/>
</dbReference>
<name>A0ABV5M396_9ACTN</name>
<reference evidence="3 4" key="1">
    <citation type="submission" date="2024-09" db="EMBL/GenBank/DDBJ databases">
        <authorList>
            <person name="Sun Q."/>
            <person name="Mori K."/>
        </authorList>
    </citation>
    <scope>NUCLEOTIDE SEQUENCE [LARGE SCALE GENOMIC DNA]</scope>
    <source>
        <strain evidence="3 4">JCM 3307</strain>
    </source>
</reference>
<organism evidence="3 4">
    <name type="scientific">Dactylosporangium vinaceum</name>
    <dbReference type="NCBI Taxonomy" id="53362"/>
    <lineage>
        <taxon>Bacteria</taxon>
        <taxon>Bacillati</taxon>
        <taxon>Actinomycetota</taxon>
        <taxon>Actinomycetes</taxon>
        <taxon>Micromonosporales</taxon>
        <taxon>Micromonosporaceae</taxon>
        <taxon>Dactylosporangium</taxon>
    </lineage>
</organism>
<evidence type="ECO:0000313" key="4">
    <source>
        <dbReference type="Proteomes" id="UP001589608"/>
    </source>
</evidence>
<dbReference type="SUPFAM" id="SSF53474">
    <property type="entry name" value="alpha/beta-Hydrolases"/>
    <property type="match status" value="1"/>
</dbReference>
<comment type="caution">
    <text evidence="3">The sequence shown here is derived from an EMBL/GenBank/DDBJ whole genome shotgun (WGS) entry which is preliminary data.</text>
</comment>
<dbReference type="RefSeq" id="WP_223103677.1">
    <property type="nucleotide sequence ID" value="NZ_CP061913.1"/>
</dbReference>
<protein>
    <submittedName>
        <fullName evidence="3">Alpha/beta fold hydrolase</fullName>
    </submittedName>
</protein>
<dbReference type="Gene3D" id="3.40.50.1820">
    <property type="entry name" value="alpha/beta hydrolase"/>
    <property type="match status" value="1"/>
</dbReference>
<keyword evidence="4" id="KW-1185">Reference proteome</keyword>
<dbReference type="PANTHER" id="PTHR43798:SF33">
    <property type="entry name" value="HYDROLASE, PUTATIVE (AFU_ORTHOLOGUE AFUA_2G14860)-RELATED"/>
    <property type="match status" value="1"/>
</dbReference>
<accession>A0ABV5M396</accession>
<dbReference type="PANTHER" id="PTHR43798">
    <property type="entry name" value="MONOACYLGLYCEROL LIPASE"/>
    <property type="match status" value="1"/>
</dbReference>
<dbReference type="InterPro" id="IPR050266">
    <property type="entry name" value="AB_hydrolase_sf"/>
</dbReference>
<sequence>MTVPTRAVENEFADLRARSDPPPTVIRRWVNVTSGGHISAVVWGAGPPEIVLLHDRGADARAFDRLLATVDRPAAALDLPGHGRSSGTAQEPPAASRLARPIVEAIGSFAPRHRLVLAHGLGARVALHAATRNPAAIARLVLVDTLPGAAPEDEPLWERLAVLRQPPLLVRSHDGPLSDADVQHFALATPAGSVTTVAGTDPATLADIIDTALH</sequence>
<keyword evidence="3" id="KW-0378">Hydrolase</keyword>
<gene>
    <name evidence="3" type="ORF">ACFFTR_08950</name>
</gene>
<proteinExistence type="predicted"/>
<evidence type="ECO:0000259" key="2">
    <source>
        <dbReference type="Pfam" id="PF12697"/>
    </source>
</evidence>
<dbReference type="Pfam" id="PF12697">
    <property type="entry name" value="Abhydrolase_6"/>
    <property type="match status" value="1"/>
</dbReference>
<feature type="domain" description="AB hydrolase-1" evidence="2">
    <location>
        <begin position="50"/>
        <end position="187"/>
    </location>
</feature>
<dbReference type="InterPro" id="IPR029058">
    <property type="entry name" value="AB_hydrolase_fold"/>
</dbReference>
<dbReference type="Proteomes" id="UP001589608">
    <property type="component" value="Unassembled WGS sequence"/>
</dbReference>
<evidence type="ECO:0000313" key="3">
    <source>
        <dbReference type="EMBL" id="MFB9443208.1"/>
    </source>
</evidence>
<evidence type="ECO:0000256" key="1">
    <source>
        <dbReference type="SAM" id="MobiDB-lite"/>
    </source>
</evidence>